<dbReference type="PANTHER" id="PTHR46577:SF1">
    <property type="entry name" value="HTH-TYPE TRANSCRIPTIONAL REGULATORY PROTEIN GABR"/>
    <property type="match status" value="1"/>
</dbReference>
<dbReference type="InterPro" id="IPR015424">
    <property type="entry name" value="PyrdxlP-dep_Trfase"/>
</dbReference>
<dbReference type="PANTHER" id="PTHR46577">
    <property type="entry name" value="HTH-TYPE TRANSCRIPTIONAL REGULATORY PROTEIN GABR"/>
    <property type="match status" value="1"/>
</dbReference>
<dbReference type="Pfam" id="PF00155">
    <property type="entry name" value="Aminotran_1_2"/>
    <property type="match status" value="1"/>
</dbReference>
<evidence type="ECO:0000259" key="1">
    <source>
        <dbReference type="Pfam" id="PF00155"/>
    </source>
</evidence>
<feature type="domain" description="Aminotransferase class I/classII large" evidence="1">
    <location>
        <begin position="4"/>
        <end position="148"/>
    </location>
</feature>
<protein>
    <submittedName>
        <fullName evidence="2">Transcriptional regulator, GntR family with aminotransferase</fullName>
    </submittedName>
</protein>
<accession>K1T7L9</accession>
<reference evidence="2" key="1">
    <citation type="journal article" date="2013" name="Environ. Microbiol.">
        <title>Microbiota from the distal guts of lean and obese adolescents exhibit partial functional redundancy besides clear differences in community structure.</title>
        <authorList>
            <person name="Ferrer M."/>
            <person name="Ruiz A."/>
            <person name="Lanza F."/>
            <person name="Haange S.B."/>
            <person name="Oberbach A."/>
            <person name="Till H."/>
            <person name="Bargiela R."/>
            <person name="Campoy C."/>
            <person name="Segura M.T."/>
            <person name="Richter M."/>
            <person name="von Bergen M."/>
            <person name="Seifert J."/>
            <person name="Suarez A."/>
        </authorList>
    </citation>
    <scope>NUCLEOTIDE SEQUENCE</scope>
</reference>
<dbReference type="Gene3D" id="3.40.640.10">
    <property type="entry name" value="Type I PLP-dependent aspartate aminotransferase-like (Major domain)"/>
    <property type="match status" value="1"/>
</dbReference>
<proteinExistence type="predicted"/>
<dbReference type="InterPro" id="IPR051446">
    <property type="entry name" value="HTH_trans_reg/aminotransferase"/>
</dbReference>
<feature type="non-terminal residue" evidence="2">
    <location>
        <position position="1"/>
    </location>
</feature>
<dbReference type="GO" id="GO:0008483">
    <property type="term" value="F:transaminase activity"/>
    <property type="evidence" value="ECO:0007669"/>
    <property type="project" value="UniProtKB-KW"/>
</dbReference>
<sequence length="176" mass="20651">TRQKLLHWAEKKENRYILEDDHDSEFRYKGKPIPALQSLDKAGKVIYIGTFSKAISPAIRTGYMVLPMALLPRFERLIDNYSCPVSRIEQAILTDFIKQGYFEKHLNRMRKIYKGKHDCMMEQLQKYFPEKILEISGDNAGLYVLIRYLGPQTEEEILRRAQTLGMPLKSLKGYYQ</sequence>
<dbReference type="GO" id="GO:0030170">
    <property type="term" value="F:pyridoxal phosphate binding"/>
    <property type="evidence" value="ECO:0007669"/>
    <property type="project" value="InterPro"/>
</dbReference>
<keyword evidence="2" id="KW-0032">Aminotransferase</keyword>
<dbReference type="EMBL" id="AJWY01005616">
    <property type="protein sequence ID" value="EKC69142.1"/>
    <property type="molecule type" value="Genomic_DNA"/>
</dbReference>
<dbReference type="CDD" id="cd00609">
    <property type="entry name" value="AAT_like"/>
    <property type="match status" value="1"/>
</dbReference>
<keyword evidence="2" id="KW-0808">Transferase</keyword>
<comment type="caution">
    <text evidence="2">The sequence shown here is derived from an EMBL/GenBank/DDBJ whole genome shotgun (WGS) entry which is preliminary data.</text>
</comment>
<dbReference type="SUPFAM" id="SSF53383">
    <property type="entry name" value="PLP-dependent transferases"/>
    <property type="match status" value="1"/>
</dbReference>
<dbReference type="AlphaFoldDB" id="K1T7L9"/>
<name>K1T7L9_9ZZZZ</name>
<organism evidence="2">
    <name type="scientific">human gut metagenome</name>
    <dbReference type="NCBI Taxonomy" id="408170"/>
    <lineage>
        <taxon>unclassified sequences</taxon>
        <taxon>metagenomes</taxon>
        <taxon>organismal metagenomes</taxon>
    </lineage>
</organism>
<evidence type="ECO:0000313" key="2">
    <source>
        <dbReference type="EMBL" id="EKC69142.1"/>
    </source>
</evidence>
<feature type="non-terminal residue" evidence="2">
    <location>
        <position position="176"/>
    </location>
</feature>
<gene>
    <name evidence="2" type="ORF">LEA_08445</name>
</gene>
<dbReference type="InterPro" id="IPR004839">
    <property type="entry name" value="Aminotransferase_I/II_large"/>
</dbReference>
<dbReference type="InterPro" id="IPR015421">
    <property type="entry name" value="PyrdxlP-dep_Trfase_major"/>
</dbReference>